<comment type="caution">
    <text evidence="1">The sequence shown here is derived from an EMBL/GenBank/DDBJ whole genome shotgun (WGS) entry which is preliminary data.</text>
</comment>
<dbReference type="STRING" id="146536.AQI70_17635"/>
<reference evidence="1 2" key="1">
    <citation type="submission" date="2015-10" db="EMBL/GenBank/DDBJ databases">
        <title>Draft genome sequence of Streptomyces curacoi DSM 40107, type strain for the species Streptomyces curacoi.</title>
        <authorList>
            <person name="Ruckert C."/>
            <person name="Winkler A."/>
            <person name="Kalinowski J."/>
            <person name="Kampfer P."/>
            <person name="Glaeser S."/>
        </authorList>
    </citation>
    <scope>NUCLEOTIDE SEQUENCE [LARGE SCALE GENOMIC DNA]</scope>
    <source>
        <strain evidence="1 2">DSM 40107</strain>
    </source>
</reference>
<gene>
    <name evidence="1" type="ORF">AQI70_17635</name>
</gene>
<dbReference type="RefSeq" id="WP_062151905.1">
    <property type="nucleotide sequence ID" value="NZ_KQ947988.1"/>
</dbReference>
<dbReference type="Gene3D" id="3.30.530.20">
    <property type="match status" value="1"/>
</dbReference>
<keyword evidence="2" id="KW-1185">Reference proteome</keyword>
<sequence>MTSRGVVVERRVAVGQGPVWEALTDLAGMERVLSGVSKVEIITEGAFGVGTRWRETRRMFGKEATEEMWVTACEPPDRYVVEAESHGTHYVSEWLLRADGPSATTVRMTFTAVPPGGVMGLLARILGGVGARAVSQAVARDLDDIAAAVEGRRG</sequence>
<dbReference type="SUPFAM" id="SSF55961">
    <property type="entry name" value="Bet v1-like"/>
    <property type="match status" value="1"/>
</dbReference>
<evidence type="ECO:0000313" key="1">
    <source>
        <dbReference type="EMBL" id="KUM74909.1"/>
    </source>
</evidence>
<accession>A0A117P8G1</accession>
<dbReference type="OrthoDB" id="4773254at2"/>
<organism evidence="1 2">
    <name type="scientific">Streptomyces curacoi</name>
    <dbReference type="NCBI Taxonomy" id="146536"/>
    <lineage>
        <taxon>Bacteria</taxon>
        <taxon>Bacillati</taxon>
        <taxon>Actinomycetota</taxon>
        <taxon>Actinomycetes</taxon>
        <taxon>Kitasatosporales</taxon>
        <taxon>Streptomycetaceae</taxon>
        <taxon>Streptomyces</taxon>
    </lineage>
</organism>
<dbReference type="InterPro" id="IPR019587">
    <property type="entry name" value="Polyketide_cyclase/dehydratase"/>
</dbReference>
<evidence type="ECO:0000313" key="2">
    <source>
        <dbReference type="Proteomes" id="UP000054024"/>
    </source>
</evidence>
<dbReference type="CDD" id="cd07812">
    <property type="entry name" value="SRPBCC"/>
    <property type="match status" value="1"/>
</dbReference>
<dbReference type="Proteomes" id="UP000054024">
    <property type="component" value="Unassembled WGS sequence"/>
</dbReference>
<proteinExistence type="predicted"/>
<dbReference type="InterPro" id="IPR023393">
    <property type="entry name" value="START-like_dom_sf"/>
</dbReference>
<dbReference type="Pfam" id="PF10604">
    <property type="entry name" value="Polyketide_cyc2"/>
    <property type="match status" value="1"/>
</dbReference>
<protein>
    <submittedName>
        <fullName evidence="1">Polyketide cyclase/dehydrase</fullName>
    </submittedName>
</protein>
<dbReference type="AlphaFoldDB" id="A0A117P8G1"/>
<name>A0A117P8G1_9ACTN</name>
<dbReference type="EMBL" id="LMWJ01000013">
    <property type="protein sequence ID" value="KUM74909.1"/>
    <property type="molecule type" value="Genomic_DNA"/>
</dbReference>